<accession>A0ABW0EST7</accession>
<proteinExistence type="predicted"/>
<feature type="transmembrane region" description="Helical" evidence="1">
    <location>
        <begin position="211"/>
        <end position="235"/>
    </location>
</feature>
<feature type="transmembrane region" description="Helical" evidence="1">
    <location>
        <begin position="348"/>
        <end position="365"/>
    </location>
</feature>
<feature type="transmembrane region" description="Helical" evidence="1">
    <location>
        <begin position="314"/>
        <end position="336"/>
    </location>
</feature>
<name>A0ABW0EST7_9PSEU</name>
<comment type="caution">
    <text evidence="2">The sequence shown here is derived from an EMBL/GenBank/DDBJ whole genome shotgun (WGS) entry which is preliminary data.</text>
</comment>
<evidence type="ECO:0000313" key="2">
    <source>
        <dbReference type="EMBL" id="MFC5288951.1"/>
    </source>
</evidence>
<protein>
    <submittedName>
        <fullName evidence="2">DUF2079 domain-containing protein</fullName>
    </submittedName>
</protein>
<feature type="transmembrane region" description="Helical" evidence="1">
    <location>
        <begin position="97"/>
        <end position="120"/>
    </location>
</feature>
<keyword evidence="1" id="KW-1133">Transmembrane helix</keyword>
<evidence type="ECO:0000313" key="3">
    <source>
        <dbReference type="Proteomes" id="UP001596157"/>
    </source>
</evidence>
<keyword evidence="3" id="KW-1185">Reference proteome</keyword>
<dbReference type="RefSeq" id="WP_378248801.1">
    <property type="nucleotide sequence ID" value="NZ_JBHSKF010000009.1"/>
</dbReference>
<reference evidence="3" key="1">
    <citation type="journal article" date="2019" name="Int. J. Syst. Evol. Microbiol.">
        <title>The Global Catalogue of Microorganisms (GCM) 10K type strain sequencing project: providing services to taxonomists for standard genome sequencing and annotation.</title>
        <authorList>
            <consortium name="The Broad Institute Genomics Platform"/>
            <consortium name="The Broad Institute Genome Sequencing Center for Infectious Disease"/>
            <person name="Wu L."/>
            <person name="Ma J."/>
        </authorList>
    </citation>
    <scope>NUCLEOTIDE SEQUENCE [LARGE SCALE GENOMIC DNA]</scope>
    <source>
        <strain evidence="3">CCUG 59778</strain>
    </source>
</reference>
<dbReference type="EMBL" id="JBHSKF010000009">
    <property type="protein sequence ID" value="MFC5288951.1"/>
    <property type="molecule type" value="Genomic_DNA"/>
</dbReference>
<feature type="transmembrane region" description="Helical" evidence="1">
    <location>
        <begin position="269"/>
        <end position="293"/>
    </location>
</feature>
<sequence>MTALDRADRRAAGPTPRADWRVWGPLAALLAVFYSAISVTNHLALRTTGYDLGIFEQAVRGYAEGGAPVSELRGPGFVLLGDHFHPILATLAPVYRLFPGAVTLLVAQAVLLAVSAIPVTRLSARRFGTGFGLCVGLAYGLSWGLLTTVDFDFHEIVFAVPMLAFALEKLVQERWSAAACWTVPLVLVKEELPLTVAAIGLYLVFRGQRRLGWAVTGFGAVSFAVIVLVLIPAFAPDGSYGQGDNLGGGGPLQLLSEAPGRLVTPPEKLVTVLVLLAPTALLALFSPMVLLAAPTLLWRFMSLKEAHWGIEHHYGAVLVPIVYFAFLQAMATRWPALRAEAVMRWRRVVAAVCVVSAAVSLTALLHGREWSPGERVATARELMALIPAGASVAAGNPLAPQLTGTHDVQLFPSYQGNVVDAEWVLADTLYNAWPLTPQEQAQELRLLQSSGYRTVREQDDYVLLRRGPG</sequence>
<gene>
    <name evidence="2" type="ORF">ACFPM7_18010</name>
</gene>
<keyword evidence="1" id="KW-0472">Membrane</keyword>
<dbReference type="Pfam" id="PF09852">
    <property type="entry name" value="DUF2079"/>
    <property type="match status" value="1"/>
</dbReference>
<feature type="transmembrane region" description="Helical" evidence="1">
    <location>
        <begin position="20"/>
        <end position="37"/>
    </location>
</feature>
<dbReference type="InterPro" id="IPR018650">
    <property type="entry name" value="STSV1_Orf64"/>
</dbReference>
<evidence type="ECO:0000256" key="1">
    <source>
        <dbReference type="SAM" id="Phobius"/>
    </source>
</evidence>
<feature type="transmembrane region" description="Helical" evidence="1">
    <location>
        <begin position="127"/>
        <end position="145"/>
    </location>
</feature>
<dbReference type="Proteomes" id="UP001596157">
    <property type="component" value="Unassembled WGS sequence"/>
</dbReference>
<keyword evidence="1" id="KW-0812">Transmembrane</keyword>
<organism evidence="2 3">
    <name type="scientific">Actinokineospora guangxiensis</name>
    <dbReference type="NCBI Taxonomy" id="1490288"/>
    <lineage>
        <taxon>Bacteria</taxon>
        <taxon>Bacillati</taxon>
        <taxon>Actinomycetota</taxon>
        <taxon>Actinomycetes</taxon>
        <taxon>Pseudonocardiales</taxon>
        <taxon>Pseudonocardiaceae</taxon>
        <taxon>Actinokineospora</taxon>
    </lineage>
</organism>